<evidence type="ECO:0000313" key="2">
    <source>
        <dbReference type="Proteomes" id="UP001596122"/>
    </source>
</evidence>
<dbReference type="InterPro" id="IPR012349">
    <property type="entry name" value="Split_barrel_FMN-bd"/>
</dbReference>
<name>A0ABW0GQJ7_9MICO</name>
<proteinExistence type="predicted"/>
<dbReference type="Pfam" id="PF12900">
    <property type="entry name" value="Pyridox_ox_2"/>
    <property type="match status" value="1"/>
</dbReference>
<evidence type="ECO:0000313" key="1">
    <source>
        <dbReference type="EMBL" id="MFC5381962.1"/>
    </source>
</evidence>
<gene>
    <name evidence="1" type="ORF">ACFPJ6_14365</name>
</gene>
<protein>
    <submittedName>
        <fullName evidence="1">Pyridoxamine 5'-phosphate oxidase family protein</fullName>
    </submittedName>
</protein>
<organism evidence="1 2">
    <name type="scientific">Aquipuribacter nitratireducens</name>
    <dbReference type="NCBI Taxonomy" id="650104"/>
    <lineage>
        <taxon>Bacteria</taxon>
        <taxon>Bacillati</taxon>
        <taxon>Actinomycetota</taxon>
        <taxon>Actinomycetes</taxon>
        <taxon>Micrococcales</taxon>
        <taxon>Intrasporangiaceae</taxon>
        <taxon>Aquipuribacter</taxon>
    </lineage>
</organism>
<dbReference type="Proteomes" id="UP001596122">
    <property type="component" value="Unassembled WGS sequence"/>
</dbReference>
<reference evidence="2" key="1">
    <citation type="journal article" date="2019" name="Int. J. Syst. Evol. Microbiol.">
        <title>The Global Catalogue of Microorganisms (GCM) 10K type strain sequencing project: providing services to taxonomists for standard genome sequencing and annotation.</title>
        <authorList>
            <consortium name="The Broad Institute Genomics Platform"/>
            <consortium name="The Broad Institute Genome Sequencing Center for Infectious Disease"/>
            <person name="Wu L."/>
            <person name="Ma J."/>
        </authorList>
    </citation>
    <scope>NUCLEOTIDE SEQUENCE [LARGE SCALE GENOMIC DNA]</scope>
    <source>
        <strain evidence="2">CCUG 43114</strain>
    </source>
</reference>
<dbReference type="SUPFAM" id="SSF50475">
    <property type="entry name" value="FMN-binding split barrel"/>
    <property type="match status" value="1"/>
</dbReference>
<dbReference type="RefSeq" id="WP_340270011.1">
    <property type="nucleotide sequence ID" value="NZ_JBBEOG010000005.1"/>
</dbReference>
<sequence length="135" mass="14611">MTDTQNAMEELPEERCWALLDAAEVGRLAVVVDSAPDIFPVNHVVVGRSVVWRTAAGTKLFAAEGDEVAYEVDGTDDEGRAWSVVAKGVAQEVDDEVVAEAATRALHPWLDSEKQHVLAVVRPSVTGRRFRVAAS</sequence>
<accession>A0ABW0GQJ7</accession>
<comment type="caution">
    <text evidence="1">The sequence shown here is derived from an EMBL/GenBank/DDBJ whole genome shotgun (WGS) entry which is preliminary data.</text>
</comment>
<keyword evidence="2" id="KW-1185">Reference proteome</keyword>
<dbReference type="EMBL" id="JBHSLD010000014">
    <property type="protein sequence ID" value="MFC5381962.1"/>
    <property type="molecule type" value="Genomic_DNA"/>
</dbReference>
<dbReference type="Gene3D" id="2.30.110.10">
    <property type="entry name" value="Electron Transport, Fmn-binding Protein, Chain A"/>
    <property type="match status" value="1"/>
</dbReference>
<dbReference type="InterPro" id="IPR024747">
    <property type="entry name" value="Pyridox_Oxase-rel"/>
</dbReference>